<comment type="caution">
    <text evidence="1">The sequence shown here is derived from an EMBL/GenBank/DDBJ whole genome shotgun (WGS) entry which is preliminary data.</text>
</comment>
<name>A0ABT7L1A8_9BACI</name>
<evidence type="ECO:0000313" key="2">
    <source>
        <dbReference type="Proteomes" id="UP001235343"/>
    </source>
</evidence>
<accession>A0ABT7L1A8</accession>
<reference evidence="1 2" key="1">
    <citation type="submission" date="2023-06" db="EMBL/GenBank/DDBJ databases">
        <title>Aquibacillus rhizosphaerae LR5S19.</title>
        <authorList>
            <person name="Sun J.-Q."/>
        </authorList>
    </citation>
    <scope>NUCLEOTIDE SEQUENCE [LARGE SCALE GENOMIC DNA]</scope>
    <source>
        <strain evidence="1 2">LR5S19</strain>
    </source>
</reference>
<proteinExistence type="predicted"/>
<keyword evidence="2" id="KW-1185">Reference proteome</keyword>
<sequence>MEPNQILRQIDEIMINDHSIQINQNNKNEIIMLLKQMYGKAHKDGMEEGAKVAIQFKKYKENMRD</sequence>
<dbReference type="EMBL" id="JASTZU010000018">
    <property type="protein sequence ID" value="MDL4839634.1"/>
    <property type="molecule type" value="Genomic_DNA"/>
</dbReference>
<organism evidence="1 2">
    <name type="scientific">Aquibacillus rhizosphaerae</name>
    <dbReference type="NCBI Taxonomy" id="3051431"/>
    <lineage>
        <taxon>Bacteria</taxon>
        <taxon>Bacillati</taxon>
        <taxon>Bacillota</taxon>
        <taxon>Bacilli</taxon>
        <taxon>Bacillales</taxon>
        <taxon>Bacillaceae</taxon>
        <taxon>Aquibacillus</taxon>
    </lineage>
</organism>
<gene>
    <name evidence="1" type="ORF">QQS35_04070</name>
</gene>
<evidence type="ECO:0000313" key="1">
    <source>
        <dbReference type="EMBL" id="MDL4839634.1"/>
    </source>
</evidence>
<dbReference type="Proteomes" id="UP001235343">
    <property type="component" value="Unassembled WGS sequence"/>
</dbReference>
<dbReference type="RefSeq" id="WP_285930559.1">
    <property type="nucleotide sequence ID" value="NZ_JASTZU010000018.1"/>
</dbReference>
<protein>
    <submittedName>
        <fullName evidence="1">Uncharacterized protein</fullName>
    </submittedName>
</protein>